<gene>
    <name evidence="3" type="ORF">H8696_01570</name>
</gene>
<evidence type="ECO:0000259" key="2">
    <source>
        <dbReference type="PROSITE" id="PS50943"/>
    </source>
</evidence>
<name>A0A926D2X1_9FIRM</name>
<dbReference type="SUPFAM" id="SSF47413">
    <property type="entry name" value="lambda repressor-like DNA-binding domains"/>
    <property type="match status" value="1"/>
</dbReference>
<feature type="region of interest" description="Disordered" evidence="1">
    <location>
        <begin position="77"/>
        <end position="103"/>
    </location>
</feature>
<feature type="domain" description="HTH cro/C1-type" evidence="2">
    <location>
        <begin position="5"/>
        <end position="59"/>
    </location>
</feature>
<organism evidence="3 4">
    <name type="scientific">Gehongia tenuis</name>
    <dbReference type="NCBI Taxonomy" id="2763655"/>
    <lineage>
        <taxon>Bacteria</taxon>
        <taxon>Bacillati</taxon>
        <taxon>Bacillota</taxon>
        <taxon>Clostridia</taxon>
        <taxon>Christensenellales</taxon>
        <taxon>Christensenellaceae</taxon>
        <taxon>Gehongia</taxon>
    </lineage>
</organism>
<dbReference type="Proteomes" id="UP000623172">
    <property type="component" value="Unassembled WGS sequence"/>
</dbReference>
<dbReference type="EMBL" id="JACRSR010000001">
    <property type="protein sequence ID" value="MBC8530536.1"/>
    <property type="molecule type" value="Genomic_DNA"/>
</dbReference>
<evidence type="ECO:0000256" key="1">
    <source>
        <dbReference type="SAM" id="MobiDB-lite"/>
    </source>
</evidence>
<dbReference type="SMART" id="SM00530">
    <property type="entry name" value="HTH_XRE"/>
    <property type="match status" value="1"/>
</dbReference>
<dbReference type="PROSITE" id="PS50943">
    <property type="entry name" value="HTH_CROC1"/>
    <property type="match status" value="1"/>
</dbReference>
<accession>A0A926D2X1</accession>
<protein>
    <submittedName>
        <fullName evidence="3">Helix-turn-helix transcriptional regulator</fullName>
    </submittedName>
</protein>
<keyword evidence="4" id="KW-1185">Reference proteome</keyword>
<reference evidence="3" key="1">
    <citation type="submission" date="2020-08" db="EMBL/GenBank/DDBJ databases">
        <title>Genome public.</title>
        <authorList>
            <person name="Liu C."/>
            <person name="Sun Q."/>
        </authorList>
    </citation>
    <scope>NUCLEOTIDE SEQUENCE</scope>
    <source>
        <strain evidence="3">NSJ-53</strain>
    </source>
</reference>
<dbReference type="InterPro" id="IPR001387">
    <property type="entry name" value="Cro/C1-type_HTH"/>
</dbReference>
<evidence type="ECO:0000313" key="3">
    <source>
        <dbReference type="EMBL" id="MBC8530536.1"/>
    </source>
</evidence>
<sequence>MYIRMKALRNVYQLQQKFVAERLEIDQSTYSCYENGKLDPPIRVLSMLADMYHTSVDYMSGRTPEFDPYPLTEGRVYPWPQLPLPDTPPRHTRGPAKDKGDKK</sequence>
<dbReference type="AlphaFoldDB" id="A0A926D2X1"/>
<proteinExistence type="predicted"/>
<dbReference type="GO" id="GO:0003677">
    <property type="term" value="F:DNA binding"/>
    <property type="evidence" value="ECO:0007669"/>
    <property type="project" value="InterPro"/>
</dbReference>
<dbReference type="Pfam" id="PF01381">
    <property type="entry name" value="HTH_3"/>
    <property type="match status" value="1"/>
</dbReference>
<dbReference type="Gene3D" id="1.10.260.40">
    <property type="entry name" value="lambda repressor-like DNA-binding domains"/>
    <property type="match status" value="1"/>
</dbReference>
<dbReference type="CDD" id="cd00093">
    <property type="entry name" value="HTH_XRE"/>
    <property type="match status" value="1"/>
</dbReference>
<dbReference type="RefSeq" id="WP_249314510.1">
    <property type="nucleotide sequence ID" value="NZ_JACRSR010000001.1"/>
</dbReference>
<evidence type="ECO:0000313" key="4">
    <source>
        <dbReference type="Proteomes" id="UP000623172"/>
    </source>
</evidence>
<comment type="caution">
    <text evidence="3">The sequence shown here is derived from an EMBL/GenBank/DDBJ whole genome shotgun (WGS) entry which is preliminary data.</text>
</comment>
<dbReference type="InterPro" id="IPR010982">
    <property type="entry name" value="Lambda_DNA-bd_dom_sf"/>
</dbReference>